<feature type="transmembrane region" description="Helical" evidence="8">
    <location>
        <begin position="20"/>
        <end position="39"/>
    </location>
</feature>
<evidence type="ECO:0000256" key="4">
    <source>
        <dbReference type="ARBA" id="ARBA00022723"/>
    </source>
</evidence>
<dbReference type="InterPro" id="IPR034804">
    <property type="entry name" value="SQR/QFR_C/D"/>
</dbReference>
<gene>
    <name evidence="9" type="ORF">DP107_00275</name>
</gene>
<proteinExistence type="predicted"/>
<dbReference type="GO" id="GO:0046872">
    <property type="term" value="F:metal ion binding"/>
    <property type="evidence" value="ECO:0007669"/>
    <property type="project" value="UniProtKB-KW"/>
</dbReference>
<keyword evidence="10" id="KW-1185">Reference proteome</keyword>
<keyword evidence="6" id="KW-0408">Iron</keyword>
<keyword evidence="4" id="KW-0479">Metal-binding</keyword>
<comment type="subcellular location">
    <subcellularLocation>
        <location evidence="1">Membrane</location>
    </subcellularLocation>
</comment>
<dbReference type="Gene3D" id="1.20.1300.10">
    <property type="entry name" value="Fumarate reductase/succinate dehydrogenase, transmembrane subunit"/>
    <property type="match status" value="1"/>
</dbReference>
<dbReference type="Proteomes" id="UP000319894">
    <property type="component" value="Unassembled WGS sequence"/>
</dbReference>
<dbReference type="Pfam" id="PF01127">
    <property type="entry name" value="Sdh_cyt"/>
    <property type="match status" value="1"/>
</dbReference>
<evidence type="ECO:0000256" key="1">
    <source>
        <dbReference type="ARBA" id="ARBA00004370"/>
    </source>
</evidence>
<organism evidence="9 10">
    <name type="scientific">Haloglomus irregulare</name>
    <dbReference type="NCBI Taxonomy" id="2234134"/>
    <lineage>
        <taxon>Archaea</taxon>
        <taxon>Methanobacteriati</taxon>
        <taxon>Methanobacteriota</taxon>
        <taxon>Stenosarchaea group</taxon>
        <taxon>Halobacteria</taxon>
        <taxon>Halobacteriales</taxon>
        <taxon>Natronomonadaceae</taxon>
        <taxon>Haloglomus</taxon>
    </lineage>
</organism>
<dbReference type="InterPro" id="IPR000701">
    <property type="entry name" value="SuccDH_FuR_B_TM-su"/>
</dbReference>
<evidence type="ECO:0000256" key="7">
    <source>
        <dbReference type="ARBA" id="ARBA00023136"/>
    </source>
</evidence>
<dbReference type="GO" id="GO:0016020">
    <property type="term" value="C:membrane"/>
    <property type="evidence" value="ECO:0007669"/>
    <property type="project" value="UniProtKB-SubCell"/>
</dbReference>
<evidence type="ECO:0000256" key="6">
    <source>
        <dbReference type="ARBA" id="ARBA00023004"/>
    </source>
</evidence>
<feature type="transmembrane region" description="Helical" evidence="8">
    <location>
        <begin position="99"/>
        <end position="122"/>
    </location>
</feature>
<dbReference type="RefSeq" id="WP_144260137.1">
    <property type="nucleotide sequence ID" value="NZ_QMDX01000001.1"/>
</dbReference>
<evidence type="ECO:0000256" key="3">
    <source>
        <dbReference type="ARBA" id="ARBA00022692"/>
    </source>
</evidence>
<keyword evidence="5 8" id="KW-1133">Transmembrane helix</keyword>
<keyword evidence="3 8" id="KW-0812">Transmembrane</keyword>
<dbReference type="EMBL" id="QMDX01000001">
    <property type="protein sequence ID" value="TSD15662.1"/>
    <property type="molecule type" value="Genomic_DNA"/>
</dbReference>
<dbReference type="InParanoid" id="A0A554NE47"/>
<feature type="transmembrane region" description="Helical" evidence="8">
    <location>
        <begin position="59"/>
        <end position="79"/>
    </location>
</feature>
<evidence type="ECO:0000256" key="2">
    <source>
        <dbReference type="ARBA" id="ARBA00022617"/>
    </source>
</evidence>
<sequence length="126" mass="13772">MADYYSSFEPKGTRWLLQRLTAAFLVVVLAFHFMLLHFVNHAAEVTFMQTNLRMSQPGYFLTMVAFLVTATFHGVNGVYNALVNQGLDGTPKTVVKYGLILASVLLVAQGIRVAMAMAGFIIGPAA</sequence>
<evidence type="ECO:0000256" key="8">
    <source>
        <dbReference type="SAM" id="Phobius"/>
    </source>
</evidence>
<dbReference type="SUPFAM" id="SSF81343">
    <property type="entry name" value="Fumarate reductase respiratory complex transmembrane subunits"/>
    <property type="match status" value="1"/>
</dbReference>
<protein>
    <submittedName>
        <fullName evidence="9">Succinate dehydrogenase</fullName>
    </submittedName>
</protein>
<evidence type="ECO:0000313" key="9">
    <source>
        <dbReference type="EMBL" id="TSD15662.1"/>
    </source>
</evidence>
<comment type="caution">
    <text evidence="9">The sequence shown here is derived from an EMBL/GenBank/DDBJ whole genome shotgun (WGS) entry which is preliminary data.</text>
</comment>
<accession>A0A554NE47</accession>
<reference evidence="9 10" key="1">
    <citation type="submission" date="2018-06" db="EMBL/GenBank/DDBJ databases">
        <title>Natronomonas sp. F16-60 a new haloarchaeon isolated from a solar saltern of Isla Cristina, Huelva, Spain.</title>
        <authorList>
            <person name="Duran-Viseras A."/>
            <person name="Sanchez-Porro C."/>
            <person name="Ventosa A."/>
        </authorList>
    </citation>
    <scope>NUCLEOTIDE SEQUENCE [LARGE SCALE GENOMIC DNA]</scope>
    <source>
        <strain evidence="9 10">F16-60</strain>
    </source>
</reference>
<dbReference type="OrthoDB" id="187639at2157"/>
<evidence type="ECO:0000313" key="10">
    <source>
        <dbReference type="Proteomes" id="UP000319894"/>
    </source>
</evidence>
<keyword evidence="2" id="KW-0349">Heme</keyword>
<evidence type="ECO:0000256" key="5">
    <source>
        <dbReference type="ARBA" id="ARBA00022989"/>
    </source>
</evidence>
<dbReference type="AlphaFoldDB" id="A0A554NE47"/>
<name>A0A554NE47_9EURY</name>
<keyword evidence="7 8" id="KW-0472">Membrane</keyword>